<dbReference type="AlphaFoldDB" id="A0A941I9E3"/>
<accession>A0A941I9E3</accession>
<reference evidence="2" key="1">
    <citation type="submission" date="2021-04" db="EMBL/GenBank/DDBJ databases">
        <title>novel species isolated from subtropical streams in China.</title>
        <authorList>
            <person name="Lu H."/>
        </authorList>
    </citation>
    <scope>NUCLEOTIDE SEQUENCE</scope>
    <source>
        <strain evidence="2">LFS511W</strain>
    </source>
</reference>
<dbReference type="Proteomes" id="UP000680067">
    <property type="component" value="Unassembled WGS sequence"/>
</dbReference>
<comment type="cofactor">
    <cofactor evidence="1">
        <name>pyridoxal 5'-phosphate</name>
        <dbReference type="ChEBI" id="CHEBI:597326"/>
    </cofactor>
</comment>
<dbReference type="PANTHER" id="PTHR43713">
    <property type="entry name" value="GLUTAMATE-1-SEMIALDEHYDE 2,1-AMINOMUTASE"/>
    <property type="match status" value="1"/>
</dbReference>
<evidence type="ECO:0000313" key="3">
    <source>
        <dbReference type="Proteomes" id="UP000680067"/>
    </source>
</evidence>
<dbReference type="GO" id="GO:0008483">
    <property type="term" value="F:transaminase activity"/>
    <property type="evidence" value="ECO:0007669"/>
    <property type="project" value="UniProtKB-KW"/>
</dbReference>
<keyword evidence="2" id="KW-0808">Transferase</keyword>
<keyword evidence="2" id="KW-0032">Aminotransferase</keyword>
<dbReference type="InterPro" id="IPR005814">
    <property type="entry name" value="Aminotrans_3"/>
</dbReference>
<keyword evidence="3" id="KW-1185">Reference proteome</keyword>
<protein>
    <submittedName>
        <fullName evidence="2">Aminotransferase class III-fold pyridoxal phosphate-dependent enzyme</fullName>
    </submittedName>
</protein>
<dbReference type="Gene3D" id="3.40.640.10">
    <property type="entry name" value="Type I PLP-dependent aspartate aminotransferase-like (Major domain)"/>
    <property type="match status" value="1"/>
</dbReference>
<dbReference type="Pfam" id="PF00202">
    <property type="entry name" value="Aminotran_3"/>
    <property type="match status" value="1"/>
</dbReference>
<evidence type="ECO:0000256" key="1">
    <source>
        <dbReference type="ARBA" id="ARBA00001933"/>
    </source>
</evidence>
<dbReference type="RefSeq" id="WP_212689815.1">
    <property type="nucleotide sequence ID" value="NZ_JAGSPN010000510.1"/>
</dbReference>
<dbReference type="GO" id="GO:0030170">
    <property type="term" value="F:pyridoxal phosphate binding"/>
    <property type="evidence" value="ECO:0007669"/>
    <property type="project" value="InterPro"/>
</dbReference>
<name>A0A941I9E3_9BURK</name>
<dbReference type="SUPFAM" id="SSF53383">
    <property type="entry name" value="PLP-dependent transferases"/>
    <property type="match status" value="1"/>
</dbReference>
<organism evidence="2 3">
    <name type="scientific">Undibacterium luofuense</name>
    <dbReference type="NCBI Taxonomy" id="2828733"/>
    <lineage>
        <taxon>Bacteria</taxon>
        <taxon>Pseudomonadati</taxon>
        <taxon>Pseudomonadota</taxon>
        <taxon>Betaproteobacteria</taxon>
        <taxon>Burkholderiales</taxon>
        <taxon>Oxalobacteraceae</taxon>
        <taxon>Undibacterium</taxon>
    </lineage>
</organism>
<feature type="non-terminal residue" evidence="2">
    <location>
        <position position="1"/>
    </location>
</feature>
<feature type="non-terminal residue" evidence="2">
    <location>
        <position position="101"/>
    </location>
</feature>
<dbReference type="InterPro" id="IPR015424">
    <property type="entry name" value="PyrdxlP-dep_Trfase"/>
</dbReference>
<dbReference type="EMBL" id="JAGSPN010000510">
    <property type="protein sequence ID" value="MBR7784705.1"/>
    <property type="molecule type" value="Genomic_DNA"/>
</dbReference>
<comment type="caution">
    <text evidence="2">The sequence shown here is derived from an EMBL/GenBank/DDBJ whole genome shotgun (WGS) entry which is preliminary data.</text>
</comment>
<sequence>TSAGVPEDFSKHTLVLDYNNSQQLEEVFASIGDQIACVIVEPVAGNMNLIPANKEFLQTMRSLCTQHGSILIFDEVMCGFRVGLQGAQALYGIAADLICMG</sequence>
<evidence type="ECO:0000313" key="2">
    <source>
        <dbReference type="EMBL" id="MBR7784705.1"/>
    </source>
</evidence>
<dbReference type="PANTHER" id="PTHR43713:SF3">
    <property type="entry name" value="GLUTAMATE-1-SEMIALDEHYDE 2,1-AMINOMUTASE 1, CHLOROPLASTIC-RELATED"/>
    <property type="match status" value="1"/>
</dbReference>
<dbReference type="InterPro" id="IPR015421">
    <property type="entry name" value="PyrdxlP-dep_Trfase_major"/>
</dbReference>
<proteinExistence type="predicted"/>
<gene>
    <name evidence="2" type="ORF">KDM89_21460</name>
</gene>